<dbReference type="EMBL" id="NCVQ01000010">
    <property type="protein sequence ID" value="PWZ06156.1"/>
    <property type="molecule type" value="Genomic_DNA"/>
</dbReference>
<accession>A0A979HKC2</accession>
<dbReference type="OrthoDB" id="1923282at2759"/>
<dbReference type="Proteomes" id="UP000251960">
    <property type="component" value="Chromosome 9"/>
</dbReference>
<proteinExistence type="predicted"/>
<evidence type="ECO:0000313" key="3">
    <source>
        <dbReference type="Proteomes" id="UP000251960"/>
    </source>
</evidence>
<dbReference type="EMBL" id="NCVQ01000010">
    <property type="protein sequence ID" value="PWZ06158.1"/>
    <property type="molecule type" value="Genomic_DNA"/>
</dbReference>
<reference evidence="2 3" key="1">
    <citation type="journal article" date="2018" name="Nat. Genet.">
        <title>Extensive intraspecific gene order and gene structural variations between Mo17 and other maize genomes.</title>
        <authorList>
            <person name="Sun S."/>
            <person name="Zhou Y."/>
            <person name="Chen J."/>
            <person name="Shi J."/>
            <person name="Zhao H."/>
            <person name="Zhao H."/>
            <person name="Song W."/>
            <person name="Zhang M."/>
            <person name="Cui Y."/>
            <person name="Dong X."/>
            <person name="Liu H."/>
            <person name="Ma X."/>
            <person name="Jiao Y."/>
            <person name="Wang B."/>
            <person name="Wei X."/>
            <person name="Stein J.C."/>
            <person name="Glaubitz J.C."/>
            <person name="Lu F."/>
            <person name="Yu G."/>
            <person name="Liang C."/>
            <person name="Fengler K."/>
            <person name="Li B."/>
            <person name="Rafalski A."/>
            <person name="Schnable P.S."/>
            <person name="Ware D.H."/>
            <person name="Buckler E.S."/>
            <person name="Lai J."/>
        </authorList>
    </citation>
    <scope>NUCLEOTIDE SEQUENCE [LARGE SCALE GENOMIC DNA]</scope>
    <source>
        <strain evidence="3">cv. Missouri 17</strain>
        <tissue evidence="2">Seedling</tissue>
    </source>
</reference>
<dbReference type="AlphaFoldDB" id="A0A979HKC2"/>
<gene>
    <name evidence="2" type="ORF">Zm00014a_017914</name>
</gene>
<protein>
    <submittedName>
        <fullName evidence="2">Uncharacterized protein</fullName>
    </submittedName>
</protein>
<sequence length="192" mass="21060">MGDVSLNGPIKAAEPGAGGIAKGNQVLDTMSAGWTDERHRLYISSMEASFVDQLYNHGSRPRNANGTAFKALRREYVEYEKTDAPVRRGAKCCGVPANPWMQHFRPRSDGGNNARGDGLGDSVGDLESGTEANRKSLSASHGRERDACEGEPQLLHESREVSDQNFADDEAEAETESMKAYKKRRLSRTMIN</sequence>
<organism evidence="2 3">
    <name type="scientific">Zea mays</name>
    <name type="common">Maize</name>
    <dbReference type="NCBI Taxonomy" id="4577"/>
    <lineage>
        <taxon>Eukaryota</taxon>
        <taxon>Viridiplantae</taxon>
        <taxon>Streptophyta</taxon>
        <taxon>Embryophyta</taxon>
        <taxon>Tracheophyta</taxon>
        <taxon>Spermatophyta</taxon>
        <taxon>Magnoliopsida</taxon>
        <taxon>Liliopsida</taxon>
        <taxon>Poales</taxon>
        <taxon>Poaceae</taxon>
        <taxon>PACMAD clade</taxon>
        <taxon>Panicoideae</taxon>
        <taxon>Andropogonodae</taxon>
        <taxon>Andropogoneae</taxon>
        <taxon>Tripsacinae</taxon>
        <taxon>Zea</taxon>
    </lineage>
</organism>
<comment type="caution">
    <text evidence="2">The sequence shown here is derived from an EMBL/GenBank/DDBJ whole genome shotgun (WGS) entry which is preliminary data.</text>
</comment>
<feature type="compositionally biased region" description="Basic and acidic residues" evidence="1">
    <location>
        <begin position="141"/>
        <end position="162"/>
    </location>
</feature>
<dbReference type="PANTHER" id="PTHR33676:SF26">
    <property type="entry name" value="EXPRESSED PROTEIN"/>
    <property type="match status" value="1"/>
</dbReference>
<dbReference type="EMBL" id="NCVQ01000010">
    <property type="protein sequence ID" value="PWZ06155.1"/>
    <property type="molecule type" value="Genomic_DNA"/>
</dbReference>
<dbReference type="KEGG" id="zma:100193895"/>
<evidence type="ECO:0000313" key="2">
    <source>
        <dbReference type="EMBL" id="PWZ06158.1"/>
    </source>
</evidence>
<feature type="compositionally biased region" description="Acidic residues" evidence="1">
    <location>
        <begin position="166"/>
        <end position="175"/>
    </location>
</feature>
<dbReference type="GO" id="GO:0042752">
    <property type="term" value="P:regulation of circadian rhythm"/>
    <property type="evidence" value="ECO:0007669"/>
    <property type="project" value="InterPro"/>
</dbReference>
<dbReference type="EMBL" id="NCVQ01000010">
    <property type="protein sequence ID" value="PWZ06157.1"/>
    <property type="molecule type" value="Genomic_DNA"/>
</dbReference>
<name>A0A979HKC2_MAIZE</name>
<dbReference type="GO" id="GO:0009409">
    <property type="term" value="P:response to cold"/>
    <property type="evidence" value="ECO:0007669"/>
    <property type="project" value="InterPro"/>
</dbReference>
<dbReference type="OMA" id="MSDQNFI"/>
<dbReference type="HOGENOM" id="CLU_075435_1_0_1"/>
<evidence type="ECO:0000256" key="1">
    <source>
        <dbReference type="SAM" id="MobiDB-lite"/>
    </source>
</evidence>
<feature type="region of interest" description="Disordered" evidence="1">
    <location>
        <begin position="101"/>
        <end position="192"/>
    </location>
</feature>
<dbReference type="InterPro" id="IPR044678">
    <property type="entry name" value="COR27/28"/>
</dbReference>
<feature type="compositionally biased region" description="Basic residues" evidence="1">
    <location>
        <begin position="180"/>
        <end position="192"/>
    </location>
</feature>
<dbReference type="PANTHER" id="PTHR33676">
    <property type="entry name" value="COLD REGULATED PROTEIN 27"/>
    <property type="match status" value="1"/>
</dbReference>